<organism evidence="3">
    <name type="scientific">Rodentolepis nana</name>
    <name type="common">Dwarf tapeworm</name>
    <name type="synonym">Hymenolepis nana</name>
    <dbReference type="NCBI Taxonomy" id="102285"/>
    <lineage>
        <taxon>Eukaryota</taxon>
        <taxon>Metazoa</taxon>
        <taxon>Spiralia</taxon>
        <taxon>Lophotrochozoa</taxon>
        <taxon>Platyhelminthes</taxon>
        <taxon>Cestoda</taxon>
        <taxon>Eucestoda</taxon>
        <taxon>Cyclophyllidea</taxon>
        <taxon>Hymenolepididae</taxon>
        <taxon>Rodentolepis</taxon>
    </lineage>
</organism>
<evidence type="ECO:0000313" key="3">
    <source>
        <dbReference type="WBParaSite" id="HNAJ_0000531101-mRNA-1"/>
    </source>
</evidence>
<dbReference type="EMBL" id="UZAE01004401">
    <property type="protein sequence ID" value="VDO01169.1"/>
    <property type="molecule type" value="Genomic_DNA"/>
</dbReference>
<evidence type="ECO:0000313" key="2">
    <source>
        <dbReference type="Proteomes" id="UP000278807"/>
    </source>
</evidence>
<sequence length="75" mass="8481">MWVECILPICEGVAKQSCPSKLSNGFDSRRRGGSNYLQVALQSSSTTKRLTRPNWTAISLEFDQPLKAEYRRSIC</sequence>
<keyword evidence="2" id="KW-1185">Reference proteome</keyword>
<protein>
    <submittedName>
        <fullName evidence="1 3">Uncharacterized protein</fullName>
    </submittedName>
</protein>
<name>A0A0R3TE22_RODNA</name>
<dbReference type="WBParaSite" id="HNAJ_0000531101-mRNA-1">
    <property type="protein sequence ID" value="HNAJ_0000531101-mRNA-1"/>
    <property type="gene ID" value="HNAJ_0000531101"/>
</dbReference>
<accession>A0A0R3TE22</accession>
<reference evidence="1 2" key="2">
    <citation type="submission" date="2018-11" db="EMBL/GenBank/DDBJ databases">
        <authorList>
            <consortium name="Pathogen Informatics"/>
        </authorList>
    </citation>
    <scope>NUCLEOTIDE SEQUENCE [LARGE SCALE GENOMIC DNA]</scope>
</reference>
<dbReference type="AlphaFoldDB" id="A0A0R3TE22"/>
<dbReference type="Proteomes" id="UP000278807">
    <property type="component" value="Unassembled WGS sequence"/>
</dbReference>
<reference evidence="3" key="1">
    <citation type="submission" date="2017-02" db="UniProtKB">
        <authorList>
            <consortium name="WormBaseParasite"/>
        </authorList>
    </citation>
    <scope>IDENTIFICATION</scope>
</reference>
<evidence type="ECO:0000313" key="1">
    <source>
        <dbReference type="EMBL" id="VDO01169.1"/>
    </source>
</evidence>
<proteinExistence type="predicted"/>
<gene>
    <name evidence="1" type="ORF">HNAJ_LOCUS5309</name>
</gene>